<dbReference type="InterPro" id="IPR017850">
    <property type="entry name" value="Alkaline_phosphatase_core_sf"/>
</dbReference>
<dbReference type="InterPro" id="IPR002591">
    <property type="entry name" value="Phosphodiest/P_Trfase"/>
</dbReference>
<proteinExistence type="predicted"/>
<reference evidence="2 3" key="1">
    <citation type="submission" date="2016-10" db="EMBL/GenBank/DDBJ databases">
        <authorList>
            <person name="de Groot N.N."/>
        </authorList>
    </citation>
    <scope>NUCLEOTIDE SEQUENCE [LARGE SCALE GENOMIC DNA]</scope>
    <source>
        <strain evidence="2 3">DSM 21668</strain>
    </source>
</reference>
<name>A0A1G9IP63_9BACT</name>
<protein>
    <submittedName>
        <fullName evidence="2">Type I phosphodiesterase / nucleotide pyrophosphatase</fullName>
    </submittedName>
</protein>
<gene>
    <name evidence="2" type="ORF">SAMN04488090_0555</name>
</gene>
<organism evidence="2 3">
    <name type="scientific">Siphonobacter aquaeclarae</name>
    <dbReference type="NCBI Taxonomy" id="563176"/>
    <lineage>
        <taxon>Bacteria</taxon>
        <taxon>Pseudomonadati</taxon>
        <taxon>Bacteroidota</taxon>
        <taxon>Cytophagia</taxon>
        <taxon>Cytophagales</taxon>
        <taxon>Cytophagaceae</taxon>
        <taxon>Siphonobacter</taxon>
    </lineage>
</organism>
<dbReference type="Gene3D" id="3.40.720.10">
    <property type="entry name" value="Alkaline Phosphatase, subunit A"/>
    <property type="match status" value="1"/>
</dbReference>
<dbReference type="PANTHER" id="PTHR10151">
    <property type="entry name" value="ECTONUCLEOTIDE PYROPHOSPHATASE/PHOSPHODIESTERASE"/>
    <property type="match status" value="1"/>
</dbReference>
<dbReference type="SUPFAM" id="SSF53649">
    <property type="entry name" value="Alkaline phosphatase-like"/>
    <property type="match status" value="1"/>
</dbReference>
<feature type="chain" id="PRO_5011621083" evidence="1">
    <location>
        <begin position="20"/>
        <end position="292"/>
    </location>
</feature>
<dbReference type="Proteomes" id="UP000198901">
    <property type="component" value="Unassembled WGS sequence"/>
</dbReference>
<dbReference type="CDD" id="cd00016">
    <property type="entry name" value="ALP_like"/>
    <property type="match status" value="1"/>
</dbReference>
<dbReference type="Pfam" id="PF01663">
    <property type="entry name" value="Phosphodiest"/>
    <property type="match status" value="1"/>
</dbReference>
<dbReference type="STRING" id="563176.SAMN04488090_0555"/>
<sequence length="292" mass="32102">MKKWLVAGLFLWVAGTVHAQVRHAKHVLLIGVDGLGSYCFPKATIPTFQKMMDNGAWTLKARSVLPSSSAVNWASMLMGAGPEVHGYTEWNSQVPEPPSQETTEYGMFPTVFYLLKKQRPKATSAVVYEWDGIGYLYEKQCVTTSVNCSGDSATAVAAIQCIEKDKPSLLFVHFSEVDNAGHAVGHGTRPYIQAVNRTDRYVGQLLAALERAGIADETLVLLTSDHGGISRGHGGKSLQEMEIPWILYGKAVRQKGEIRRSVMTYDTAATLAYVFGLKTPEVWTGRPLSFLF</sequence>
<evidence type="ECO:0000313" key="3">
    <source>
        <dbReference type="Proteomes" id="UP000198901"/>
    </source>
</evidence>
<accession>A0A1G9IP63</accession>
<dbReference type="PANTHER" id="PTHR10151:SF120">
    <property type="entry name" value="BIS(5'-ADENOSYL)-TRIPHOSPHATASE"/>
    <property type="match status" value="1"/>
</dbReference>
<evidence type="ECO:0000256" key="1">
    <source>
        <dbReference type="SAM" id="SignalP"/>
    </source>
</evidence>
<dbReference type="GO" id="GO:0016787">
    <property type="term" value="F:hydrolase activity"/>
    <property type="evidence" value="ECO:0007669"/>
    <property type="project" value="UniProtKB-ARBA"/>
</dbReference>
<keyword evidence="1" id="KW-0732">Signal</keyword>
<dbReference type="AlphaFoldDB" id="A0A1G9IP63"/>
<dbReference type="EMBL" id="FNGS01000001">
    <property type="protein sequence ID" value="SDL26743.1"/>
    <property type="molecule type" value="Genomic_DNA"/>
</dbReference>
<feature type="signal peptide" evidence="1">
    <location>
        <begin position="1"/>
        <end position="19"/>
    </location>
</feature>
<dbReference type="RefSeq" id="WP_093197397.1">
    <property type="nucleotide sequence ID" value="NZ_FNGS01000001.1"/>
</dbReference>
<evidence type="ECO:0000313" key="2">
    <source>
        <dbReference type="EMBL" id="SDL26743.1"/>
    </source>
</evidence>
<keyword evidence="3" id="KW-1185">Reference proteome</keyword>
<dbReference type="OrthoDB" id="279982at2"/>